<name>A0A1Y1RYI1_9SPIO</name>
<dbReference type="SUPFAM" id="SSF103642">
    <property type="entry name" value="Sec-C motif"/>
    <property type="match status" value="1"/>
</dbReference>
<dbReference type="InterPro" id="IPR004027">
    <property type="entry name" value="SEC_C_motif"/>
</dbReference>
<keyword evidence="3" id="KW-1185">Reference proteome</keyword>
<dbReference type="OrthoDB" id="9814022at2"/>
<proteinExistence type="predicted"/>
<dbReference type="RefSeq" id="WP_083049907.1">
    <property type="nucleotide sequence ID" value="NZ_CAXXQO010000003.1"/>
</dbReference>
<dbReference type="AlphaFoldDB" id="A0A1Y1RYI1"/>
<evidence type="ECO:0000313" key="2">
    <source>
        <dbReference type="EMBL" id="ORC35623.1"/>
    </source>
</evidence>
<dbReference type="PANTHER" id="PTHR33747:SF1">
    <property type="entry name" value="ADENYLATE CYCLASE-ASSOCIATED CAP C-TERMINAL DOMAIN-CONTAINING PROTEIN"/>
    <property type="match status" value="1"/>
</dbReference>
<sequence>MSQCPCGSGKSFSACCEPYLTGAADAPTAEALMRSRYTAYTLNKTAYIESSHDPETRDSLDLEATGRWAGESEWLGLKILRTEAGGKKDDRGIVEFEARYRQNGEEVLHHEESIFIRRGGTWFFHDGHKPSLTVVREEPKVGRNDPCPCGSGKKYKKCCGS</sequence>
<reference evidence="2 3" key="1">
    <citation type="submission" date="2017-03" db="EMBL/GenBank/DDBJ databases">
        <title>Draft Genome sequence of Marispirochaeta sp. strain JC444.</title>
        <authorList>
            <person name="Shivani Y."/>
            <person name="Subhash Y."/>
            <person name="Sasikala C."/>
            <person name="Ramana C."/>
        </authorList>
    </citation>
    <scope>NUCLEOTIDE SEQUENCE [LARGE SCALE GENOMIC DNA]</scope>
    <source>
        <strain evidence="2 3">JC444</strain>
    </source>
</reference>
<dbReference type="STRING" id="1963862.B4O97_08235"/>
<dbReference type="Gene3D" id="3.10.450.50">
    <property type="match status" value="1"/>
</dbReference>
<protein>
    <recommendedName>
        <fullName evidence="1">YchJ-like middle NTF2-like domain-containing protein</fullName>
    </recommendedName>
</protein>
<dbReference type="SUPFAM" id="SSF54427">
    <property type="entry name" value="NTF2-like"/>
    <property type="match status" value="1"/>
</dbReference>
<dbReference type="Pfam" id="PF17775">
    <property type="entry name" value="YchJ_M-like"/>
    <property type="match status" value="1"/>
</dbReference>
<dbReference type="PANTHER" id="PTHR33747">
    <property type="entry name" value="UPF0225 PROTEIN SCO1677"/>
    <property type="match status" value="1"/>
</dbReference>
<dbReference type="NCBIfam" id="NF002486">
    <property type="entry name" value="PRK01752.1"/>
    <property type="match status" value="1"/>
</dbReference>
<accession>A0A1Y1RYI1</accession>
<dbReference type="Pfam" id="PF02810">
    <property type="entry name" value="SEC-C"/>
    <property type="match status" value="2"/>
</dbReference>
<organism evidence="2 3">
    <name type="scientific">Marispirochaeta aestuarii</name>
    <dbReference type="NCBI Taxonomy" id="1963862"/>
    <lineage>
        <taxon>Bacteria</taxon>
        <taxon>Pseudomonadati</taxon>
        <taxon>Spirochaetota</taxon>
        <taxon>Spirochaetia</taxon>
        <taxon>Spirochaetales</taxon>
        <taxon>Spirochaetaceae</taxon>
        <taxon>Marispirochaeta</taxon>
    </lineage>
</organism>
<evidence type="ECO:0000313" key="3">
    <source>
        <dbReference type="Proteomes" id="UP000192343"/>
    </source>
</evidence>
<dbReference type="Proteomes" id="UP000192343">
    <property type="component" value="Unassembled WGS sequence"/>
</dbReference>
<feature type="domain" description="YchJ-like middle NTF2-like" evidence="1">
    <location>
        <begin position="28"/>
        <end position="127"/>
    </location>
</feature>
<evidence type="ECO:0000259" key="1">
    <source>
        <dbReference type="Pfam" id="PF17775"/>
    </source>
</evidence>
<dbReference type="NCBIfam" id="NF002449">
    <property type="entry name" value="PRK01617.1"/>
    <property type="match status" value="1"/>
</dbReference>
<dbReference type="InterPro" id="IPR032710">
    <property type="entry name" value="NTF2-like_dom_sf"/>
</dbReference>
<dbReference type="EMBL" id="MWQY01000008">
    <property type="protein sequence ID" value="ORC35623.1"/>
    <property type="molecule type" value="Genomic_DNA"/>
</dbReference>
<comment type="caution">
    <text evidence="2">The sequence shown here is derived from an EMBL/GenBank/DDBJ whole genome shotgun (WGS) entry which is preliminary data.</text>
</comment>
<gene>
    <name evidence="2" type="ORF">B4O97_08235</name>
</gene>
<dbReference type="InterPro" id="IPR048469">
    <property type="entry name" value="YchJ-like_M"/>
</dbReference>